<comment type="caution">
    <text evidence="2">The sequence shown here is derived from an EMBL/GenBank/DDBJ whole genome shotgun (WGS) entry which is preliminary data.</text>
</comment>
<gene>
    <name evidence="2" type="ORF">HCJ94_20895</name>
</gene>
<proteinExistence type="predicted"/>
<dbReference type="RefSeq" id="WP_168002725.1">
    <property type="nucleotide sequence ID" value="NZ_JAATEO010000024.1"/>
</dbReference>
<sequence length="284" mass="29943">MTTDALRNPGPVVDLPADFADWLTLREPADAAARATDLVDRVRARLTGNPLVVHDLGCGTGSMGRWLAPLLPGPQHWILHDGDAGLLARAAADLPPAAADGAPVTVETRRGDLTRLTAADLAGASLVTASALLDMLTAEEVERVVAACAGRPVLFALSVVGRVRFDPVDALDAEIAGAFNDHQRRTVGGRSLLGPDAVDVAAAAFVRHGADVVLRPSPWRLGPKEPDLFEEWFAGWLDAACEQRPELVGPAGAYARSRRADVAAGRLSVLIDHRDLLALPTVNP</sequence>
<evidence type="ECO:0000259" key="1">
    <source>
        <dbReference type="Pfam" id="PF13649"/>
    </source>
</evidence>
<dbReference type="Proteomes" id="UP000783871">
    <property type="component" value="Unassembled WGS sequence"/>
</dbReference>
<evidence type="ECO:0000313" key="3">
    <source>
        <dbReference type="Proteomes" id="UP000783871"/>
    </source>
</evidence>
<name>A0ABX0Z955_9ACTN</name>
<reference evidence="2 3" key="1">
    <citation type="submission" date="2020-03" db="EMBL/GenBank/DDBJ databases">
        <title>WGS of actinomycetes isolated from Thailand.</title>
        <authorList>
            <person name="Thawai C."/>
        </authorList>
    </citation>
    <scope>NUCLEOTIDE SEQUENCE [LARGE SCALE GENOMIC DNA]</scope>
    <source>
        <strain evidence="2 3">HSS6-12</strain>
    </source>
</reference>
<protein>
    <submittedName>
        <fullName evidence="2">Class I SAM-dependent methyltransferase</fullName>
    </submittedName>
</protein>
<keyword evidence="3" id="KW-1185">Reference proteome</keyword>
<dbReference type="Gene3D" id="3.40.50.150">
    <property type="entry name" value="Vaccinia Virus protein VP39"/>
    <property type="match status" value="1"/>
</dbReference>
<dbReference type="SUPFAM" id="SSF53335">
    <property type="entry name" value="S-adenosyl-L-methionine-dependent methyltransferases"/>
    <property type="match status" value="1"/>
</dbReference>
<dbReference type="GO" id="GO:0008168">
    <property type="term" value="F:methyltransferase activity"/>
    <property type="evidence" value="ECO:0007669"/>
    <property type="project" value="UniProtKB-KW"/>
</dbReference>
<feature type="domain" description="Methyltransferase" evidence="1">
    <location>
        <begin position="53"/>
        <end position="149"/>
    </location>
</feature>
<organism evidence="2 3">
    <name type="scientific">Micromonospora thermarum</name>
    <dbReference type="NCBI Taxonomy" id="2720024"/>
    <lineage>
        <taxon>Bacteria</taxon>
        <taxon>Bacillati</taxon>
        <taxon>Actinomycetota</taxon>
        <taxon>Actinomycetes</taxon>
        <taxon>Micromonosporales</taxon>
        <taxon>Micromonosporaceae</taxon>
        <taxon>Micromonospora</taxon>
    </lineage>
</organism>
<accession>A0ABX0Z955</accession>
<dbReference type="InterPro" id="IPR041698">
    <property type="entry name" value="Methyltransf_25"/>
</dbReference>
<keyword evidence="2" id="KW-0489">Methyltransferase</keyword>
<evidence type="ECO:0000313" key="2">
    <source>
        <dbReference type="EMBL" id="NJP34367.1"/>
    </source>
</evidence>
<keyword evidence="2" id="KW-0808">Transferase</keyword>
<dbReference type="EMBL" id="JAATEO010000024">
    <property type="protein sequence ID" value="NJP34367.1"/>
    <property type="molecule type" value="Genomic_DNA"/>
</dbReference>
<dbReference type="InterPro" id="IPR029063">
    <property type="entry name" value="SAM-dependent_MTases_sf"/>
</dbReference>
<dbReference type="Pfam" id="PF13649">
    <property type="entry name" value="Methyltransf_25"/>
    <property type="match status" value="1"/>
</dbReference>
<dbReference type="GO" id="GO:0032259">
    <property type="term" value="P:methylation"/>
    <property type="evidence" value="ECO:0007669"/>
    <property type="project" value="UniProtKB-KW"/>
</dbReference>